<dbReference type="GO" id="GO:0016740">
    <property type="term" value="F:transferase activity"/>
    <property type="evidence" value="ECO:0007669"/>
    <property type="project" value="InterPro"/>
</dbReference>
<reference evidence="3 4" key="1">
    <citation type="submission" date="2020-06" db="EMBL/GenBank/DDBJ databases">
        <authorList>
            <person name="Grouzdev D.S."/>
        </authorList>
    </citation>
    <scope>NUCLEOTIDE SEQUENCE [LARGE SCALE GENOMIC DNA]</scope>
    <source>
        <strain evidence="3 4">HO-A22</strain>
    </source>
</reference>
<feature type="binding site" evidence="2">
    <location>
        <begin position="12"/>
        <end position="19"/>
    </location>
    <ligand>
        <name>ATP</name>
        <dbReference type="ChEBI" id="CHEBI:30616"/>
    </ligand>
</feature>
<name>A0A7Y6UKW4_9HYPH</name>
<dbReference type="GO" id="GO:0005524">
    <property type="term" value="F:ATP binding"/>
    <property type="evidence" value="ECO:0007669"/>
    <property type="project" value="InterPro"/>
</dbReference>
<evidence type="ECO:0000256" key="2">
    <source>
        <dbReference type="PIRSR" id="PIRSR007531-2"/>
    </source>
</evidence>
<dbReference type="RefSeq" id="WP_176351231.1">
    <property type="nucleotide sequence ID" value="NZ_JABWDU010000001.1"/>
</dbReference>
<evidence type="ECO:0000313" key="3">
    <source>
        <dbReference type="EMBL" id="NVD37425.1"/>
    </source>
</evidence>
<dbReference type="EMBL" id="JABWDU010000001">
    <property type="protein sequence ID" value="NVD37425.1"/>
    <property type="molecule type" value="Genomic_DNA"/>
</dbReference>
<dbReference type="Proteomes" id="UP000520198">
    <property type="component" value="Unassembled WGS sequence"/>
</dbReference>
<gene>
    <name evidence="3" type="ORF">HT585_01050</name>
</gene>
<dbReference type="Gene3D" id="3.40.50.300">
    <property type="entry name" value="P-loop containing nucleotide triphosphate hydrolases"/>
    <property type="match status" value="1"/>
</dbReference>
<dbReference type="InterPro" id="IPR012853">
    <property type="entry name" value="CPT"/>
</dbReference>
<proteinExistence type="predicted"/>
<sequence length="194" mass="21979">MVERAKIIFIHGASSSGKSTLARAVQARLGEPFWHVSIDHLRDSGMVPMERFRRGDFSWKEYRARFFDGFHRSLVAYASAGNSLLLEHILEEPGWVSDLALMLEPFDVFFVGLHCELDELVRRETLRADRPLGSAADDFHRVHEGQRYDLELRSGQAVEDNAAQLISAWAARRSPSVFEGLAREAVATRADQPR</sequence>
<dbReference type="PIRSF" id="PIRSF007531">
    <property type="entry name" value="CPT"/>
    <property type="match status" value="1"/>
</dbReference>
<dbReference type="AlphaFoldDB" id="A0A7Y6UKW4"/>
<feature type="active site" evidence="1">
    <location>
        <position position="39"/>
    </location>
</feature>
<dbReference type="InterPro" id="IPR027417">
    <property type="entry name" value="P-loop_NTPase"/>
</dbReference>
<evidence type="ECO:0000313" key="4">
    <source>
        <dbReference type="Proteomes" id="UP000520198"/>
    </source>
</evidence>
<organism evidence="3 4">
    <name type="scientific">Ensifer oleiphilus</name>
    <dbReference type="NCBI Taxonomy" id="2742698"/>
    <lineage>
        <taxon>Bacteria</taxon>
        <taxon>Pseudomonadati</taxon>
        <taxon>Pseudomonadota</taxon>
        <taxon>Alphaproteobacteria</taxon>
        <taxon>Hyphomicrobiales</taxon>
        <taxon>Rhizobiaceae</taxon>
        <taxon>Sinorhizobium/Ensifer group</taxon>
        <taxon>Ensifer</taxon>
    </lineage>
</organism>
<keyword evidence="4" id="KW-1185">Reference proteome</keyword>
<evidence type="ECO:0000256" key="1">
    <source>
        <dbReference type="PIRSR" id="PIRSR007531-1"/>
    </source>
</evidence>
<protein>
    <submittedName>
        <fullName evidence="3">AAA family ATPase</fullName>
    </submittedName>
</protein>
<comment type="caution">
    <text evidence="3">The sequence shown here is derived from an EMBL/GenBank/DDBJ whole genome shotgun (WGS) entry which is preliminary data.</text>
</comment>
<accession>A0A7Y6UKW4</accession>
<dbReference type="Pfam" id="PF07931">
    <property type="entry name" value="CPT"/>
    <property type="match status" value="1"/>
</dbReference>
<dbReference type="SUPFAM" id="SSF52540">
    <property type="entry name" value="P-loop containing nucleoside triphosphate hydrolases"/>
    <property type="match status" value="1"/>
</dbReference>